<dbReference type="GO" id="GO:0016020">
    <property type="term" value="C:membrane"/>
    <property type="evidence" value="ECO:0007669"/>
    <property type="project" value="UniProtKB-SubCell"/>
</dbReference>
<proteinExistence type="inferred from homology"/>
<reference evidence="7 8" key="1">
    <citation type="journal article" date="2016" name="Nat. Commun.">
        <title>Thousands of microbial genomes shed light on interconnected biogeochemical processes in an aquifer system.</title>
        <authorList>
            <person name="Anantharaman K."/>
            <person name="Brown C.T."/>
            <person name="Hug L.A."/>
            <person name="Sharon I."/>
            <person name="Castelle C.J."/>
            <person name="Probst A.J."/>
            <person name="Thomas B.C."/>
            <person name="Singh A."/>
            <person name="Wilkins M.J."/>
            <person name="Karaoz U."/>
            <person name="Brodie E.L."/>
            <person name="Williams K.H."/>
            <person name="Hubbard S.S."/>
            <person name="Banfield J.F."/>
        </authorList>
    </citation>
    <scope>NUCLEOTIDE SEQUENCE [LARGE SCALE GENOMIC DNA]</scope>
</reference>
<keyword evidence="4 6" id="KW-1133">Transmembrane helix</keyword>
<keyword evidence="3 6" id="KW-0812">Transmembrane</keyword>
<feature type="transmembrane region" description="Helical" evidence="6">
    <location>
        <begin position="156"/>
        <end position="175"/>
    </location>
</feature>
<evidence type="ECO:0000313" key="8">
    <source>
        <dbReference type="Proteomes" id="UP000177152"/>
    </source>
</evidence>
<evidence type="ECO:0008006" key="9">
    <source>
        <dbReference type="Google" id="ProtNLM"/>
    </source>
</evidence>
<dbReference type="AlphaFoldDB" id="A0A1G2K2H9"/>
<evidence type="ECO:0000313" key="7">
    <source>
        <dbReference type="EMBL" id="OGZ93639.1"/>
    </source>
</evidence>
<dbReference type="Proteomes" id="UP000177152">
    <property type="component" value="Unassembled WGS sequence"/>
</dbReference>
<feature type="transmembrane region" description="Helical" evidence="6">
    <location>
        <begin position="132"/>
        <end position="149"/>
    </location>
</feature>
<comment type="caution">
    <text evidence="7">The sequence shown here is derived from an EMBL/GenBank/DDBJ whole genome shotgun (WGS) entry which is preliminary data.</text>
</comment>
<dbReference type="Pfam" id="PF03741">
    <property type="entry name" value="TerC"/>
    <property type="match status" value="1"/>
</dbReference>
<protein>
    <recommendedName>
        <fullName evidence="9">Tellurium resistance protein TerC</fullName>
    </recommendedName>
</protein>
<evidence type="ECO:0000256" key="1">
    <source>
        <dbReference type="ARBA" id="ARBA00004141"/>
    </source>
</evidence>
<dbReference type="EMBL" id="MHQC01000056">
    <property type="protein sequence ID" value="OGZ93639.1"/>
    <property type="molecule type" value="Genomic_DNA"/>
</dbReference>
<name>A0A1G2K2H9_9BACT</name>
<dbReference type="InterPro" id="IPR005496">
    <property type="entry name" value="Integral_membrane_TerC"/>
</dbReference>
<evidence type="ECO:0000256" key="2">
    <source>
        <dbReference type="ARBA" id="ARBA00007511"/>
    </source>
</evidence>
<feature type="transmembrane region" description="Helical" evidence="6">
    <location>
        <begin position="187"/>
        <end position="208"/>
    </location>
</feature>
<feature type="transmembrane region" description="Helical" evidence="6">
    <location>
        <begin position="64"/>
        <end position="85"/>
    </location>
</feature>
<accession>A0A1G2K2H9</accession>
<feature type="transmembrane region" description="Helical" evidence="6">
    <location>
        <begin position="105"/>
        <end position="126"/>
    </location>
</feature>
<comment type="subcellular location">
    <subcellularLocation>
        <location evidence="1">Membrane</location>
        <topology evidence="1">Multi-pass membrane protein</topology>
    </subcellularLocation>
</comment>
<evidence type="ECO:0000256" key="3">
    <source>
        <dbReference type="ARBA" id="ARBA00022692"/>
    </source>
</evidence>
<dbReference type="InterPro" id="IPR022301">
    <property type="entry name" value="Integral_membrane_YjbE"/>
</dbReference>
<evidence type="ECO:0000256" key="6">
    <source>
        <dbReference type="SAM" id="Phobius"/>
    </source>
</evidence>
<comment type="similarity">
    <text evidence="2">Belongs to the TerC family.</text>
</comment>
<feature type="transmembrane region" description="Helical" evidence="6">
    <location>
        <begin position="6"/>
        <end position="26"/>
    </location>
</feature>
<evidence type="ECO:0000256" key="4">
    <source>
        <dbReference type="ARBA" id="ARBA00022989"/>
    </source>
</evidence>
<dbReference type="PANTHER" id="PTHR30238">
    <property type="entry name" value="MEMBRANE BOUND PREDICTED REDOX MODULATOR"/>
    <property type="match status" value="1"/>
</dbReference>
<feature type="transmembrane region" description="Helical" evidence="6">
    <location>
        <begin position="38"/>
        <end position="58"/>
    </location>
</feature>
<dbReference type="NCBIfam" id="TIGR03717">
    <property type="entry name" value="R_switched_YjbE"/>
    <property type="match status" value="1"/>
</dbReference>
<dbReference type="PANTHER" id="PTHR30238:SF4">
    <property type="entry name" value="SLL1022 PROTEIN"/>
    <property type="match status" value="1"/>
</dbReference>
<keyword evidence="5 6" id="KW-0472">Membrane</keyword>
<sequence length="214" mass="23623">MWGVFSVIFIDLILAADNALLIASAVRDLSSKTQRQARWLGTIGAVIARLFFLGALFFVLRWPVLSIILHIIGGLWVIWAAIKLLPSHGKTERGHKTPKEKLWHATWFIISADIAMSFDNVIAVYAVSGGNILLIVLGILVSVPMVIFASSRISSLMTRFPTVVIFGSVYLGWVGGRMITESHVLEILPPILLPILGASLVFTVWAVGKYFRKQ</sequence>
<gene>
    <name evidence="7" type="ORF">A2633_04770</name>
</gene>
<organism evidence="7 8">
    <name type="scientific">Candidatus Sungbacteria bacterium RIFCSPHIGHO2_01_FULL_47_32</name>
    <dbReference type="NCBI Taxonomy" id="1802264"/>
    <lineage>
        <taxon>Bacteria</taxon>
        <taxon>Candidatus Sungiibacteriota</taxon>
    </lineage>
</organism>
<evidence type="ECO:0000256" key="5">
    <source>
        <dbReference type="ARBA" id="ARBA00023136"/>
    </source>
</evidence>